<evidence type="ECO:0000313" key="1">
    <source>
        <dbReference type="EMBL" id="TDZ52352.1"/>
    </source>
</evidence>
<comment type="caution">
    <text evidence="1">The sequence shown here is derived from an EMBL/GenBank/DDBJ whole genome shotgun (WGS) entry which is preliminary data.</text>
</comment>
<name>A0A4R8R7V0_9MYCO</name>
<dbReference type="EMBL" id="PECC01000026">
    <property type="protein sequence ID" value="TDZ52352.1"/>
    <property type="molecule type" value="Genomic_DNA"/>
</dbReference>
<proteinExistence type="predicted"/>
<evidence type="ECO:0000313" key="2">
    <source>
        <dbReference type="Proteomes" id="UP000295165"/>
    </source>
</evidence>
<protein>
    <submittedName>
        <fullName evidence="1">Uncharacterized protein</fullName>
    </submittedName>
</protein>
<keyword evidence="2" id="KW-1185">Reference proteome</keyword>
<gene>
    <name evidence="1" type="ORF">CCUG63697_00830</name>
</gene>
<dbReference type="AlphaFoldDB" id="A0A4R8R7V0"/>
<sequence length="115" mass="11775">MFGLYQTGEGISGVTDRIVADVEALGRLRPQVQELAQAIQGGAASSAGSSSGGTDPALAAIASLTSKMLPNTEKVVAGWMNVFGEVCEAGRQGFIANEEHGVALMKSVPTLGRRG</sequence>
<accession>A0A4R8R7V0</accession>
<organism evidence="1 2">
    <name type="scientific">Mycobacteroides franklinii</name>
    <dbReference type="NCBI Taxonomy" id="948102"/>
    <lineage>
        <taxon>Bacteria</taxon>
        <taxon>Bacillati</taxon>
        <taxon>Actinomycetota</taxon>
        <taxon>Actinomycetes</taxon>
        <taxon>Mycobacteriales</taxon>
        <taxon>Mycobacteriaceae</taxon>
        <taxon>Mycobacteroides</taxon>
    </lineage>
</organism>
<reference evidence="1 2" key="1">
    <citation type="journal article" date="2019" name="Sci. Rep.">
        <title>Extended insight into the Mycobacterium chelonae-abscessus complex through whole genome sequencing of Mycobacterium salmoniphilum outbreak and Mycobacterium salmoniphilum-like strains.</title>
        <authorList>
            <person name="Behra P.R.K."/>
            <person name="Das S."/>
            <person name="Pettersson B.M.F."/>
            <person name="Shirreff L."/>
            <person name="DuCote T."/>
            <person name="Jacobsson K.G."/>
            <person name="Ennis D.G."/>
            <person name="Kirsebom L.A."/>
        </authorList>
    </citation>
    <scope>NUCLEOTIDE SEQUENCE [LARGE SCALE GENOMIC DNA]</scope>
    <source>
        <strain evidence="1 2">CCUG 63697</strain>
    </source>
</reference>
<dbReference type="Proteomes" id="UP000295165">
    <property type="component" value="Unassembled WGS sequence"/>
</dbReference>